<dbReference type="Proteomes" id="UP000515728">
    <property type="component" value="Chromosome"/>
</dbReference>
<gene>
    <name evidence="2" type="ORF">H6H00_23420</name>
</gene>
<evidence type="ECO:0000313" key="2">
    <source>
        <dbReference type="EMBL" id="QNG51096.1"/>
    </source>
</evidence>
<reference evidence="2 3" key="1">
    <citation type="submission" date="2020-08" db="EMBL/GenBank/DDBJ databases">
        <authorList>
            <person name="Mo P."/>
        </authorList>
    </citation>
    <scope>NUCLEOTIDE SEQUENCE [LARGE SCALE GENOMIC DNA]</scope>
    <source>
        <strain evidence="2 3">CGMCC 4.1532</strain>
    </source>
</reference>
<dbReference type="RefSeq" id="WP_185717855.1">
    <property type="nucleotide sequence ID" value="NZ_BAAAWI010000001.1"/>
</dbReference>
<dbReference type="PANTHER" id="PTHR43844">
    <property type="entry name" value="METHIONINE SYNTHASE"/>
    <property type="match status" value="1"/>
</dbReference>
<evidence type="ECO:0000259" key="1">
    <source>
        <dbReference type="Pfam" id="PF01717"/>
    </source>
</evidence>
<dbReference type="KEGG" id="ppel:H6H00_23420"/>
<dbReference type="InterPro" id="IPR038071">
    <property type="entry name" value="UROD/MetE-like_sf"/>
</dbReference>
<feature type="domain" description="Cobalamin-independent methionine synthase MetE C-terminal/archaeal" evidence="1">
    <location>
        <begin position="9"/>
        <end position="89"/>
    </location>
</feature>
<dbReference type="AlphaFoldDB" id="A0A7G7ME85"/>
<evidence type="ECO:0000313" key="3">
    <source>
        <dbReference type="Proteomes" id="UP000515728"/>
    </source>
</evidence>
<proteinExistence type="predicted"/>
<dbReference type="Gene3D" id="3.20.20.210">
    <property type="match status" value="1"/>
</dbReference>
<dbReference type="InterPro" id="IPR002629">
    <property type="entry name" value="Met_Synth_C/arc"/>
</dbReference>
<protein>
    <submittedName>
        <fullName evidence="2">Cobalamin-independent methionine synthase II family protein</fullName>
    </submittedName>
</protein>
<name>A0A7G7ME85_9PSEU</name>
<accession>A0A7G7ME85</accession>
<organism evidence="2 3">
    <name type="scientific">Pseudonocardia petroleophila</name>
    <dbReference type="NCBI Taxonomy" id="37331"/>
    <lineage>
        <taxon>Bacteria</taxon>
        <taxon>Bacillati</taxon>
        <taxon>Actinomycetota</taxon>
        <taxon>Actinomycetes</taxon>
        <taxon>Pseudonocardiales</taxon>
        <taxon>Pseudonocardiaceae</taxon>
        <taxon>Pseudonocardia</taxon>
    </lineage>
</organism>
<dbReference type="GO" id="GO:0003871">
    <property type="term" value="F:5-methyltetrahydropteroyltriglutamate-homocysteine S-methyltransferase activity"/>
    <property type="evidence" value="ECO:0007669"/>
    <property type="project" value="InterPro"/>
</dbReference>
<dbReference type="SUPFAM" id="SSF51726">
    <property type="entry name" value="UROD/MetE-like"/>
    <property type="match status" value="1"/>
</dbReference>
<sequence>MQRSSERILTTHVGSLARPRDLLEVMREKEHGRPYDADGYTERVTAAVAEVVDKQVDAGIDVVTDGEMGKVSFLTYVKDRLSGFAADSGEKLMPPSWQVEIDAFPEYYAGYLGKYTEQVSPMTTMVCTGPISYVGQEQLATDIANLRAAIAGAEESGGHVTEAFLPSTSPSGFGRNEHYGSHGEYLQAVAEALREEYLAIVDAGFLLQVDDPWLIEYLSENPGTTPEQRRADAEQHVEILSHALRGIPREKIRLHTCYGLNHGPRVHDIDLRDVAPLMLRIPAGAYSFEVANPRHQHEWKIWRDIPLEDGQILIPGLLGHATNYVEHPELIADQIEQYAGIVGRENVIAGADCGFSSRASFSPEVHPTVVWEKFRALAAGAELASKRLWP</sequence>
<dbReference type="GO" id="GO:0008270">
    <property type="term" value="F:zinc ion binding"/>
    <property type="evidence" value="ECO:0007669"/>
    <property type="project" value="InterPro"/>
</dbReference>
<dbReference type="Pfam" id="PF01717">
    <property type="entry name" value="Meth_synt_2"/>
    <property type="match status" value="1"/>
</dbReference>
<dbReference type="CDD" id="cd03311">
    <property type="entry name" value="CIMS_C_terminal_like"/>
    <property type="match status" value="1"/>
</dbReference>
<keyword evidence="3" id="KW-1185">Reference proteome</keyword>
<dbReference type="EMBL" id="CP060131">
    <property type="protein sequence ID" value="QNG51096.1"/>
    <property type="molecule type" value="Genomic_DNA"/>
</dbReference>
<dbReference type="PANTHER" id="PTHR43844:SF2">
    <property type="entry name" value="SYNTHASE, VITAMIN-B12 INDEPENDENT, PUTATIVE (AFU_ORTHOLOGUE AFUA_3G12060)-RELATED"/>
    <property type="match status" value="1"/>
</dbReference>
<dbReference type="GO" id="GO:0009086">
    <property type="term" value="P:methionine biosynthetic process"/>
    <property type="evidence" value="ECO:0007669"/>
    <property type="project" value="InterPro"/>
</dbReference>